<dbReference type="InterPro" id="IPR027417">
    <property type="entry name" value="P-loop_NTPase"/>
</dbReference>
<dbReference type="AlphaFoldDB" id="A0A1W1Y843"/>
<evidence type="ECO:0000256" key="10">
    <source>
        <dbReference type="ARBA" id="ARBA00022840"/>
    </source>
</evidence>
<dbReference type="PANTHER" id="PTHR42724:SF1">
    <property type="entry name" value="TETRAACYLDISACCHARIDE 4'-KINASE, MITOCHONDRIAL-RELATED"/>
    <property type="match status" value="1"/>
</dbReference>
<evidence type="ECO:0000256" key="1">
    <source>
        <dbReference type="ARBA" id="ARBA00002274"/>
    </source>
</evidence>
<feature type="binding site" evidence="13">
    <location>
        <begin position="47"/>
        <end position="54"/>
    </location>
    <ligand>
        <name>ATP</name>
        <dbReference type="ChEBI" id="CHEBI:30616"/>
    </ligand>
</feature>
<dbReference type="NCBIfam" id="TIGR00682">
    <property type="entry name" value="lpxK"/>
    <property type="match status" value="1"/>
</dbReference>
<evidence type="ECO:0000256" key="6">
    <source>
        <dbReference type="ARBA" id="ARBA00022556"/>
    </source>
</evidence>
<protein>
    <recommendedName>
        <fullName evidence="4 13">Tetraacyldisaccharide 4'-kinase</fullName>
        <ecNumber evidence="3 13">2.7.1.130</ecNumber>
    </recommendedName>
    <alternativeName>
        <fullName evidence="12 13">Lipid A 4'-kinase</fullName>
    </alternativeName>
</protein>
<evidence type="ECO:0000313" key="16">
    <source>
        <dbReference type="Proteomes" id="UP000192360"/>
    </source>
</evidence>
<comment type="similarity">
    <text evidence="13">Belongs to the LpxK family.</text>
</comment>
<keyword evidence="14" id="KW-0472">Membrane</keyword>
<dbReference type="HAMAP" id="MF_00409">
    <property type="entry name" value="LpxK"/>
    <property type="match status" value="1"/>
</dbReference>
<comment type="pathway">
    <text evidence="2 13">Glycolipid biosynthesis; lipid IV(A) biosynthesis; lipid IV(A) from (3R)-3-hydroxytetradecanoyl-[acyl-carrier-protein] and UDP-N-acetyl-alpha-D-glucosamine: step 6/6.</text>
</comment>
<keyword evidence="5 13" id="KW-0444">Lipid biosynthesis</keyword>
<dbReference type="UniPathway" id="UPA00359">
    <property type="reaction ID" value="UER00482"/>
</dbReference>
<comment type="function">
    <text evidence="1 13">Transfers the gamma-phosphate of ATP to the 4'-position of a tetraacyldisaccharide 1-phosphate intermediate (termed DS-1-P) to form tetraacyldisaccharide 1,4'-bis-phosphate (lipid IVA).</text>
</comment>
<evidence type="ECO:0000256" key="12">
    <source>
        <dbReference type="ARBA" id="ARBA00029757"/>
    </source>
</evidence>
<evidence type="ECO:0000256" key="8">
    <source>
        <dbReference type="ARBA" id="ARBA00022741"/>
    </source>
</evidence>
<evidence type="ECO:0000256" key="11">
    <source>
        <dbReference type="ARBA" id="ARBA00023098"/>
    </source>
</evidence>
<keyword evidence="9 13" id="KW-0418">Kinase</keyword>
<evidence type="ECO:0000256" key="4">
    <source>
        <dbReference type="ARBA" id="ARBA00016436"/>
    </source>
</evidence>
<dbReference type="GO" id="GO:0009244">
    <property type="term" value="P:lipopolysaccharide core region biosynthetic process"/>
    <property type="evidence" value="ECO:0007669"/>
    <property type="project" value="TreeGrafter"/>
</dbReference>
<evidence type="ECO:0000256" key="9">
    <source>
        <dbReference type="ARBA" id="ARBA00022777"/>
    </source>
</evidence>
<dbReference type="Pfam" id="PF02606">
    <property type="entry name" value="LpxK"/>
    <property type="match status" value="1"/>
</dbReference>
<keyword evidence="14" id="KW-1133">Transmembrane helix</keyword>
<keyword evidence="14" id="KW-0812">Transmembrane</keyword>
<dbReference type="PANTHER" id="PTHR42724">
    <property type="entry name" value="TETRAACYLDISACCHARIDE 4'-KINASE"/>
    <property type="match status" value="1"/>
</dbReference>
<keyword evidence="10 13" id="KW-0067">ATP-binding</keyword>
<comment type="catalytic activity">
    <reaction evidence="13">
        <text>a lipid A disaccharide + ATP = a lipid IVA + ADP + H(+)</text>
        <dbReference type="Rhea" id="RHEA:67840"/>
        <dbReference type="ChEBI" id="CHEBI:15378"/>
        <dbReference type="ChEBI" id="CHEBI:30616"/>
        <dbReference type="ChEBI" id="CHEBI:176343"/>
        <dbReference type="ChEBI" id="CHEBI:176425"/>
        <dbReference type="ChEBI" id="CHEBI:456216"/>
        <dbReference type="EC" id="2.7.1.130"/>
    </reaction>
</comment>
<feature type="transmembrane region" description="Helical" evidence="14">
    <location>
        <begin position="6"/>
        <end position="25"/>
    </location>
</feature>
<dbReference type="STRING" id="504486.SAMN05660703_0091"/>
<dbReference type="EC" id="2.7.1.130" evidence="3 13"/>
<dbReference type="GO" id="GO:0005524">
    <property type="term" value="F:ATP binding"/>
    <property type="evidence" value="ECO:0007669"/>
    <property type="project" value="UniProtKB-UniRule"/>
</dbReference>
<dbReference type="GO" id="GO:0005886">
    <property type="term" value="C:plasma membrane"/>
    <property type="evidence" value="ECO:0007669"/>
    <property type="project" value="TreeGrafter"/>
</dbReference>
<evidence type="ECO:0000256" key="13">
    <source>
        <dbReference type="HAMAP-Rule" id="MF_00409"/>
    </source>
</evidence>
<name>A0A1W1Y843_9FLAO</name>
<evidence type="ECO:0000256" key="14">
    <source>
        <dbReference type="SAM" id="Phobius"/>
    </source>
</evidence>
<dbReference type="GO" id="GO:0009245">
    <property type="term" value="P:lipid A biosynthetic process"/>
    <property type="evidence" value="ECO:0007669"/>
    <property type="project" value="UniProtKB-UniRule"/>
</dbReference>
<keyword evidence="6 13" id="KW-0441">Lipid A biosynthesis</keyword>
<dbReference type="OrthoDB" id="9766423at2"/>
<proteinExistence type="inferred from homology"/>
<evidence type="ECO:0000256" key="5">
    <source>
        <dbReference type="ARBA" id="ARBA00022516"/>
    </source>
</evidence>
<dbReference type="Proteomes" id="UP000192360">
    <property type="component" value="Unassembled WGS sequence"/>
</dbReference>
<dbReference type="GO" id="GO:0009029">
    <property type="term" value="F:lipid-A 4'-kinase activity"/>
    <property type="evidence" value="ECO:0007669"/>
    <property type="project" value="UniProtKB-UniRule"/>
</dbReference>
<evidence type="ECO:0000256" key="2">
    <source>
        <dbReference type="ARBA" id="ARBA00004870"/>
    </source>
</evidence>
<evidence type="ECO:0000256" key="3">
    <source>
        <dbReference type="ARBA" id="ARBA00012071"/>
    </source>
</evidence>
<dbReference type="InterPro" id="IPR003758">
    <property type="entry name" value="LpxK"/>
</dbReference>
<keyword evidence="11 13" id="KW-0443">Lipid metabolism</keyword>
<evidence type="ECO:0000313" key="15">
    <source>
        <dbReference type="EMBL" id="SMC31991.1"/>
    </source>
</evidence>
<reference evidence="16" key="1">
    <citation type="submission" date="2017-04" db="EMBL/GenBank/DDBJ databases">
        <authorList>
            <person name="Varghese N."/>
            <person name="Submissions S."/>
        </authorList>
    </citation>
    <scope>NUCLEOTIDE SEQUENCE [LARGE SCALE GENOMIC DNA]</scope>
    <source>
        <strain evidence="16">DSM 21164</strain>
    </source>
</reference>
<evidence type="ECO:0000256" key="7">
    <source>
        <dbReference type="ARBA" id="ARBA00022679"/>
    </source>
</evidence>
<keyword evidence="8 13" id="KW-0547">Nucleotide-binding</keyword>
<keyword evidence="16" id="KW-1185">Reference proteome</keyword>
<dbReference type="EMBL" id="FWXO01000001">
    <property type="protein sequence ID" value="SMC31991.1"/>
    <property type="molecule type" value="Genomic_DNA"/>
</dbReference>
<sequence length="333" mass="37903">MKVLRILAFPISILYALVVHIRNFLFDTGIFKSKEFRTPTICVGNLSAGGTGKTPMIEYLIKMLKTTNEVAVLSRGYGRKSVGYHSTESDLTVEELGDEPFQIHAKYPDILVAVDADRRNGIAIIEKSSNVDVILLDDAFQHRKVKPTFAILLTSYGKMYYNDWYLPTGNLRDSKREAKRANILIVTKCPENLSELEKKNIISDLKPKLNQKVLFSFLHYQQQLMGGPAKPSLTEIKNKKITLVTGIANPKPLVTFLNSEGISFEHMNFSDHHFFSNKEIEHFNTKEFILTTEKDFVRLKGRVENMYYIAITHQFLGDGAEVLAQQINQILKQ</sequence>
<accession>A0A1W1Y843</accession>
<keyword evidence="7 13" id="KW-0808">Transferase</keyword>
<dbReference type="SUPFAM" id="SSF52540">
    <property type="entry name" value="P-loop containing nucleoside triphosphate hydrolases"/>
    <property type="match status" value="1"/>
</dbReference>
<gene>
    <name evidence="13" type="primary">lpxK</name>
    <name evidence="15" type="ORF">SAMN05660703_0091</name>
</gene>
<organism evidence="15 16">
    <name type="scientific">Cellulophaga tyrosinoxydans</name>
    <dbReference type="NCBI Taxonomy" id="504486"/>
    <lineage>
        <taxon>Bacteria</taxon>
        <taxon>Pseudomonadati</taxon>
        <taxon>Bacteroidota</taxon>
        <taxon>Flavobacteriia</taxon>
        <taxon>Flavobacteriales</taxon>
        <taxon>Flavobacteriaceae</taxon>
        <taxon>Cellulophaga</taxon>
    </lineage>
</organism>
<dbReference type="RefSeq" id="WP_084059338.1">
    <property type="nucleotide sequence ID" value="NZ_FWXO01000001.1"/>
</dbReference>